<dbReference type="GO" id="GO:0008237">
    <property type="term" value="F:metallopeptidase activity"/>
    <property type="evidence" value="ECO:0007669"/>
    <property type="project" value="InterPro"/>
</dbReference>
<dbReference type="EMBL" id="OX451736">
    <property type="protein sequence ID" value="CAI8587700.1"/>
    <property type="molecule type" value="Genomic_DNA"/>
</dbReference>
<dbReference type="SUPFAM" id="SSF55486">
    <property type="entry name" value="Metalloproteases ('zincins'), catalytic domain"/>
    <property type="match status" value="1"/>
</dbReference>
<reference evidence="1 2" key="1">
    <citation type="submission" date="2023-01" db="EMBL/GenBank/DDBJ databases">
        <authorList>
            <person name="Kreplak J."/>
        </authorList>
    </citation>
    <scope>NUCLEOTIDE SEQUENCE [LARGE SCALE GENOMIC DNA]</scope>
</reference>
<dbReference type="InterPro" id="IPR024079">
    <property type="entry name" value="MetalloPept_cat_dom_sf"/>
</dbReference>
<keyword evidence="2" id="KW-1185">Reference proteome</keyword>
<accession>A0AAV0YTM6</accession>
<evidence type="ECO:0000313" key="2">
    <source>
        <dbReference type="Proteomes" id="UP001157006"/>
    </source>
</evidence>
<proteinExistence type="predicted"/>
<dbReference type="Proteomes" id="UP001157006">
    <property type="component" value="Chromosome 1L"/>
</dbReference>
<dbReference type="Gene3D" id="3.40.390.10">
    <property type="entry name" value="Collagenase (Catalytic Domain)"/>
    <property type="match status" value="1"/>
</dbReference>
<name>A0AAV0YTM6_VICFA</name>
<evidence type="ECO:0000313" key="1">
    <source>
        <dbReference type="EMBL" id="CAI8587700.1"/>
    </source>
</evidence>
<sequence length="131" mass="14678">MSFKNSNIKIVVLDLDGKGKMVGGTYLNKAKNVGIMYFDINEQWSRLEHSSVEKAIMYSIVLPKQKIELVNDDDLQKIQQIYGVQNDKSNSNAKTDASDSTVENDASDSSWPVVFWPLGFCGFVVCFFGLL</sequence>
<protein>
    <submittedName>
        <fullName evidence="1">Uncharacterized protein</fullName>
    </submittedName>
</protein>
<gene>
    <name evidence="1" type="ORF">VFH_I312480</name>
</gene>
<organism evidence="1 2">
    <name type="scientific">Vicia faba</name>
    <name type="common">Broad bean</name>
    <name type="synonym">Faba vulgaris</name>
    <dbReference type="NCBI Taxonomy" id="3906"/>
    <lineage>
        <taxon>Eukaryota</taxon>
        <taxon>Viridiplantae</taxon>
        <taxon>Streptophyta</taxon>
        <taxon>Embryophyta</taxon>
        <taxon>Tracheophyta</taxon>
        <taxon>Spermatophyta</taxon>
        <taxon>Magnoliopsida</taxon>
        <taxon>eudicotyledons</taxon>
        <taxon>Gunneridae</taxon>
        <taxon>Pentapetalae</taxon>
        <taxon>rosids</taxon>
        <taxon>fabids</taxon>
        <taxon>Fabales</taxon>
        <taxon>Fabaceae</taxon>
        <taxon>Papilionoideae</taxon>
        <taxon>50 kb inversion clade</taxon>
        <taxon>NPAAA clade</taxon>
        <taxon>Hologalegina</taxon>
        <taxon>IRL clade</taxon>
        <taxon>Fabeae</taxon>
        <taxon>Vicia</taxon>
    </lineage>
</organism>
<dbReference type="AlphaFoldDB" id="A0AAV0YTM6"/>